<reference evidence="3" key="1">
    <citation type="journal article" date="2019" name="Int. J. Syst. Evol. Microbiol.">
        <title>The Global Catalogue of Microorganisms (GCM) 10K type strain sequencing project: providing services to taxonomists for standard genome sequencing and annotation.</title>
        <authorList>
            <consortium name="The Broad Institute Genomics Platform"/>
            <consortium name="The Broad Institute Genome Sequencing Center for Infectious Disease"/>
            <person name="Wu L."/>
            <person name="Ma J."/>
        </authorList>
    </citation>
    <scope>NUCLEOTIDE SEQUENCE [LARGE SCALE GENOMIC DNA]</scope>
    <source>
        <strain evidence="3">CGMCC 4.7396</strain>
    </source>
</reference>
<dbReference type="Pfam" id="PF16951">
    <property type="entry name" value="MaAIMP_sms"/>
    <property type="match status" value="1"/>
</dbReference>
<sequence length="36" mass="3701">MSGSAVAMMIVAVVVIFGGLVVSAITLMTHPEQPDE</sequence>
<comment type="caution">
    <text evidence="2">The sequence shown here is derived from an EMBL/GenBank/DDBJ whole genome shotgun (WGS) entry which is preliminary data.</text>
</comment>
<keyword evidence="1" id="KW-0472">Membrane</keyword>
<name>A0ABV7Q2Q5_9ACTN</name>
<protein>
    <submittedName>
        <fullName evidence="2">Methionine/alanine import family NSS transporter small subunit</fullName>
    </submittedName>
</protein>
<dbReference type="RefSeq" id="WP_387979473.1">
    <property type="nucleotide sequence ID" value="NZ_JBHRWO010000021.1"/>
</dbReference>
<keyword evidence="3" id="KW-1185">Reference proteome</keyword>
<dbReference type="InterPro" id="IPR031596">
    <property type="entry name" value="MaAIMP_sms"/>
</dbReference>
<evidence type="ECO:0000256" key="1">
    <source>
        <dbReference type="SAM" id="Phobius"/>
    </source>
</evidence>
<keyword evidence="1" id="KW-0812">Transmembrane</keyword>
<dbReference type="NCBIfam" id="NF033493">
    <property type="entry name" value="MetS_like_NSS"/>
    <property type="match status" value="1"/>
</dbReference>
<keyword evidence="1" id="KW-1133">Transmembrane helix</keyword>
<evidence type="ECO:0000313" key="2">
    <source>
        <dbReference type="EMBL" id="MFC3495115.1"/>
    </source>
</evidence>
<organism evidence="2 3">
    <name type="scientific">Glycomyces rhizosphaerae</name>
    <dbReference type="NCBI Taxonomy" id="2054422"/>
    <lineage>
        <taxon>Bacteria</taxon>
        <taxon>Bacillati</taxon>
        <taxon>Actinomycetota</taxon>
        <taxon>Actinomycetes</taxon>
        <taxon>Glycomycetales</taxon>
        <taxon>Glycomycetaceae</taxon>
        <taxon>Glycomyces</taxon>
    </lineage>
</organism>
<evidence type="ECO:0000313" key="3">
    <source>
        <dbReference type="Proteomes" id="UP001595712"/>
    </source>
</evidence>
<accession>A0ABV7Q2Q5</accession>
<gene>
    <name evidence="2" type="ORF">ACFO8M_21725</name>
</gene>
<feature type="transmembrane region" description="Helical" evidence="1">
    <location>
        <begin position="6"/>
        <end position="28"/>
    </location>
</feature>
<dbReference type="Proteomes" id="UP001595712">
    <property type="component" value="Unassembled WGS sequence"/>
</dbReference>
<proteinExistence type="predicted"/>
<dbReference type="EMBL" id="JBHRWO010000021">
    <property type="protein sequence ID" value="MFC3495115.1"/>
    <property type="molecule type" value="Genomic_DNA"/>
</dbReference>